<reference evidence="2" key="1">
    <citation type="submission" date="2021-01" db="EMBL/GenBank/DDBJ databases">
        <title>Adiantum capillus-veneris genome.</title>
        <authorList>
            <person name="Fang Y."/>
            <person name="Liao Q."/>
        </authorList>
    </citation>
    <scope>NUCLEOTIDE SEQUENCE</scope>
    <source>
        <strain evidence="2">H3</strain>
        <tissue evidence="2">Leaf</tissue>
    </source>
</reference>
<dbReference type="AlphaFoldDB" id="A0A9D4U5V0"/>
<evidence type="ECO:0000313" key="2">
    <source>
        <dbReference type="EMBL" id="KAI5061572.1"/>
    </source>
</evidence>
<gene>
    <name evidence="2" type="ORF">GOP47_0024077</name>
</gene>
<keyword evidence="1" id="KW-0175">Coiled coil</keyword>
<evidence type="ECO:0000256" key="1">
    <source>
        <dbReference type="SAM" id="Coils"/>
    </source>
</evidence>
<dbReference type="Proteomes" id="UP000886520">
    <property type="component" value="Chromosome 23"/>
</dbReference>
<accession>A0A9D4U5V0</accession>
<sequence>MNTPKITARVRPSFVVVVATPSKLTQIKQLQAALDRVMEENRDLKSRLSKLEAHFDSVVHLATDKVKQVEAKVTQAQSATFAKVQTCITTKFHEQRLQEENTLKVHIGGLPSPWFTAEDTLEEVTNKFNNILQPIKIKLEMVSSISTTHIGKCRLSISFSLSRTKRIRCNCYINLDSSKGQRFGSMRS</sequence>
<keyword evidence="3" id="KW-1185">Reference proteome</keyword>
<evidence type="ECO:0000313" key="3">
    <source>
        <dbReference type="Proteomes" id="UP000886520"/>
    </source>
</evidence>
<name>A0A9D4U5V0_ADICA</name>
<feature type="coiled-coil region" evidence="1">
    <location>
        <begin position="27"/>
        <end position="54"/>
    </location>
</feature>
<dbReference type="EMBL" id="JABFUD020000023">
    <property type="protein sequence ID" value="KAI5061572.1"/>
    <property type="molecule type" value="Genomic_DNA"/>
</dbReference>
<organism evidence="2 3">
    <name type="scientific">Adiantum capillus-veneris</name>
    <name type="common">Maidenhair fern</name>
    <dbReference type="NCBI Taxonomy" id="13818"/>
    <lineage>
        <taxon>Eukaryota</taxon>
        <taxon>Viridiplantae</taxon>
        <taxon>Streptophyta</taxon>
        <taxon>Embryophyta</taxon>
        <taxon>Tracheophyta</taxon>
        <taxon>Polypodiopsida</taxon>
        <taxon>Polypodiidae</taxon>
        <taxon>Polypodiales</taxon>
        <taxon>Pteridineae</taxon>
        <taxon>Pteridaceae</taxon>
        <taxon>Vittarioideae</taxon>
        <taxon>Adiantum</taxon>
    </lineage>
</organism>
<protein>
    <submittedName>
        <fullName evidence="2">Uncharacterized protein</fullName>
    </submittedName>
</protein>
<proteinExistence type="predicted"/>
<comment type="caution">
    <text evidence="2">The sequence shown here is derived from an EMBL/GenBank/DDBJ whole genome shotgun (WGS) entry which is preliminary data.</text>
</comment>